<dbReference type="PROSITE" id="PS00678">
    <property type="entry name" value="WD_REPEATS_1"/>
    <property type="match status" value="6"/>
</dbReference>
<reference evidence="6 7" key="1">
    <citation type="submission" date="2014-04" db="EMBL/GenBank/DDBJ databases">
        <authorList>
            <consortium name="DOE Joint Genome Institute"/>
            <person name="Kuo A."/>
            <person name="Ruytinx J."/>
            <person name="Rineau F."/>
            <person name="Colpaert J."/>
            <person name="Kohler A."/>
            <person name="Nagy L.G."/>
            <person name="Floudas D."/>
            <person name="Copeland A."/>
            <person name="Barry K.W."/>
            <person name="Cichocki N."/>
            <person name="Veneault-Fourrey C."/>
            <person name="LaButti K."/>
            <person name="Lindquist E.A."/>
            <person name="Lipzen A."/>
            <person name="Lundell T."/>
            <person name="Morin E."/>
            <person name="Murat C."/>
            <person name="Sun H."/>
            <person name="Tunlid A."/>
            <person name="Henrissat B."/>
            <person name="Grigoriev I.V."/>
            <person name="Hibbett D.S."/>
            <person name="Martin F."/>
            <person name="Nordberg H.P."/>
            <person name="Cantor M.N."/>
            <person name="Hua S.X."/>
        </authorList>
    </citation>
    <scope>NUCLEOTIDE SEQUENCE [LARGE SCALE GENOMIC DNA]</scope>
    <source>
        <strain evidence="6 7">UH-Slu-Lm8-n1</strain>
    </source>
</reference>
<dbReference type="HOGENOM" id="CLU_000288_6_3_1"/>
<feature type="repeat" description="WD" evidence="3">
    <location>
        <begin position="966"/>
        <end position="1007"/>
    </location>
</feature>
<feature type="repeat" description="WD" evidence="3">
    <location>
        <begin position="1095"/>
        <end position="1136"/>
    </location>
</feature>
<dbReference type="PRINTS" id="PR00320">
    <property type="entry name" value="GPROTEINBRPT"/>
</dbReference>
<feature type="repeat" description="WD" evidence="3">
    <location>
        <begin position="880"/>
        <end position="921"/>
    </location>
</feature>
<gene>
    <name evidence="6" type="ORF">CY34DRAFT_12801</name>
</gene>
<dbReference type="Gene3D" id="3.40.50.300">
    <property type="entry name" value="P-loop containing nucleotide triphosphate hydrolases"/>
    <property type="match status" value="1"/>
</dbReference>
<dbReference type="Proteomes" id="UP000054485">
    <property type="component" value="Unassembled WGS sequence"/>
</dbReference>
<dbReference type="PANTHER" id="PTHR19879">
    <property type="entry name" value="TRANSCRIPTION INITIATION FACTOR TFIID"/>
    <property type="match status" value="1"/>
</dbReference>
<dbReference type="InParanoid" id="A0A0D0BEU6"/>
<feature type="region of interest" description="Disordered" evidence="4">
    <location>
        <begin position="1173"/>
        <end position="1192"/>
    </location>
</feature>
<evidence type="ECO:0000313" key="6">
    <source>
        <dbReference type="EMBL" id="KIK41823.1"/>
    </source>
</evidence>
<accession>A0A0D0BEU6</accession>
<dbReference type="SUPFAM" id="SSF50978">
    <property type="entry name" value="WD40 repeat-like"/>
    <property type="match status" value="2"/>
</dbReference>
<dbReference type="InterPro" id="IPR020472">
    <property type="entry name" value="WD40_PAC1"/>
</dbReference>
<feature type="region of interest" description="Disordered" evidence="4">
    <location>
        <begin position="1"/>
        <end position="75"/>
    </location>
</feature>
<feature type="repeat" description="WD" evidence="3">
    <location>
        <begin position="923"/>
        <end position="964"/>
    </location>
</feature>
<feature type="domain" description="Nephrocystin 3-like N-terminal" evidence="5">
    <location>
        <begin position="316"/>
        <end position="482"/>
    </location>
</feature>
<evidence type="ECO:0000256" key="3">
    <source>
        <dbReference type="PROSITE-ProRule" id="PRU00221"/>
    </source>
</evidence>
<dbReference type="InterPro" id="IPR001680">
    <property type="entry name" value="WD40_rpt"/>
</dbReference>
<dbReference type="PROSITE" id="PS50082">
    <property type="entry name" value="WD_REPEATS_2"/>
    <property type="match status" value="13"/>
</dbReference>
<dbReference type="Pfam" id="PF00400">
    <property type="entry name" value="WD40"/>
    <property type="match status" value="14"/>
</dbReference>
<reference evidence="7" key="2">
    <citation type="submission" date="2015-01" db="EMBL/GenBank/DDBJ databases">
        <title>Evolutionary Origins and Diversification of the Mycorrhizal Mutualists.</title>
        <authorList>
            <consortium name="DOE Joint Genome Institute"/>
            <consortium name="Mycorrhizal Genomics Consortium"/>
            <person name="Kohler A."/>
            <person name="Kuo A."/>
            <person name="Nagy L.G."/>
            <person name="Floudas D."/>
            <person name="Copeland A."/>
            <person name="Barry K.W."/>
            <person name="Cichocki N."/>
            <person name="Veneault-Fourrey C."/>
            <person name="LaButti K."/>
            <person name="Lindquist E.A."/>
            <person name="Lipzen A."/>
            <person name="Lundell T."/>
            <person name="Morin E."/>
            <person name="Murat C."/>
            <person name="Riley R."/>
            <person name="Ohm R."/>
            <person name="Sun H."/>
            <person name="Tunlid A."/>
            <person name="Henrissat B."/>
            <person name="Grigoriev I.V."/>
            <person name="Hibbett D.S."/>
            <person name="Martin F."/>
        </authorList>
    </citation>
    <scope>NUCLEOTIDE SEQUENCE [LARGE SCALE GENOMIC DNA]</scope>
    <source>
        <strain evidence="7">UH-Slu-Lm8-n1</strain>
    </source>
</reference>
<sequence length="1604" mass="175467">MSGQNQSRNLRQDASPAEIRTSSEATASGSSGTEGRRRGKIRQFLGKVKNVTQKISDSRGRDPVLPNVDREGASSTANIEVRDVPSGMEQGADPQSALQNAQETVKLMTPLSAHMASGQSAVKDSPVDLEAAYNFQDTYLQALRIFDGVIRTLAEVHPYAKLALSVLSWAAKIILAQADRDTAILGLLQKLGDVYGFITEDKRLHQISSMHTILGQISQQTLECAYFIRDYSETKNFWRRAGKNIGRETNDAIRGYSGMLDKLMDNFQKQVTRDVAIYVHRTGETLDLSGMTYADGAGRDTGKQCLPGTRTEIISDITDWINSTGDDVQRVLWLSGPAGKGKSAIAHTIANWFNDVGGLGSCYCFDHQRAADRRHERIFSTIARDLADRDPEMRRALAEAVKDASSLKTTVDIVQQWDKLLMKPLGKASGSILRPVVIVIEALDESGGVETRFRLLQILAGKLGVQRITELPANFRVIITSRPLRDIEAELAGAQHILRMSMDDISSATTERDIHTYVSKELEGLSNFGDREFTTLAETADGLFEWARLACRYIKAPPPGLSPTESFGLVTSRDVTEQENLLYDMYQFILTEVMRKDKLTHTASQHKQLARFRSVMRQILGAAEPLSIESLNVMRSHFPDTSEHYEVQVMIEHMGSLLSGTTNSSTPIRLLHTSFRDFLTNQSYSGEFFVDVSKAQRDLAFASLRVMEHGLSFNICDLKSSYLPNSEDPGLRERVEKCIPPHLSYACRFWPAHVQTTGFEKELANEVKIFFDHQRLLFWIEVLGIIKALSGAVPALPRIAQWLMGESGYEDVSFAAMDVQRFIQVFGGVILHSTPHLYVSALPFSPLNSTISRKCATKFLNTLRVSCGRNKNWTAAQTVIRGHTSYVYSVSFSPDGTRIATGSDDCTVRLWDAVTGQPIGKPLRGHSSSVTSVSFSPDGTCIVSGSDDNTVRLWDVATWQPVGEPLYGHTDTIYSVSFSPSGTRIVTGSADNTIRLWDAATRHPIGAPLRGHTQGVNSVSFSPDETRIVSGSNDKTIRLWEAATGQPAGEPLLGHTDAVRSVSFSPDGTCIATGSSDKTVRLWHAATRKPVCEPLEGHTDWVGSVSFSPDGGRIVSGSHDGTVRLWDSATGRPVGEPLLGHTWQVLSVSFSPDGTRIATGSADNTVRLWDPATEQPVSEPSQELTNSITSGSLSPDGTRFAIGFWDGTVRLLNATTGQPVGELFQGHIRAVSSISFSPDGTRMATGSRDRTVRLWDTATGQPVGGPLMGHTDEVGSISFSPDGTRIVTGSDDKTVRLWNVGTGQPVGEPLRGHNLGVRSVSFSPDGTRIATGSRDKTVRLWDAATGQPIGEPLIGHTDEVSSVSFSPNGTRIVTGSYDKTIWLWDAGTGKPVGEPLRGHIHWVRSVSFSRDGTRIVSGSNDHTVRLWDVATGQPVGHPLRGHTELVSSASFSPDGTRVVSCSWDGTFRVWYAAIGKSLQDYAEEDRSASSLHGSCVPLPTVAISAPNIADDDFISFSSNPTYALHDTAELLACTPHDDRSLTFALLGDDGWMMGPNRRLLFWVPPASREAFRYNPRTALVFGKGCVELDLSRMAHGTYWQHCYG</sequence>
<dbReference type="InterPro" id="IPR027417">
    <property type="entry name" value="P-loop_NTPase"/>
</dbReference>
<protein>
    <recommendedName>
        <fullName evidence="5">Nephrocystin 3-like N-terminal domain-containing protein</fullName>
    </recommendedName>
</protein>
<feature type="repeat" description="WD" evidence="3">
    <location>
        <begin position="1052"/>
        <end position="1093"/>
    </location>
</feature>
<evidence type="ECO:0000259" key="5">
    <source>
        <dbReference type="Pfam" id="PF24883"/>
    </source>
</evidence>
<feature type="compositionally biased region" description="Low complexity" evidence="4">
    <location>
        <begin position="20"/>
        <end position="33"/>
    </location>
</feature>
<dbReference type="InterPro" id="IPR056884">
    <property type="entry name" value="NPHP3-like_N"/>
</dbReference>
<feature type="compositionally biased region" description="Basic and acidic residues" evidence="4">
    <location>
        <begin position="56"/>
        <end position="72"/>
    </location>
</feature>
<evidence type="ECO:0000256" key="2">
    <source>
        <dbReference type="ARBA" id="ARBA00022737"/>
    </source>
</evidence>
<dbReference type="Gene3D" id="2.130.10.10">
    <property type="entry name" value="YVTN repeat-like/Quinoprotein amine dehydrogenase"/>
    <property type="match status" value="6"/>
</dbReference>
<dbReference type="STRING" id="930992.A0A0D0BEU6"/>
<feature type="repeat" description="WD" evidence="3">
    <location>
        <begin position="1267"/>
        <end position="1308"/>
    </location>
</feature>
<dbReference type="PANTHER" id="PTHR19879:SF9">
    <property type="entry name" value="TRANSCRIPTION INITIATION FACTOR TFIID SUBUNIT 5"/>
    <property type="match status" value="1"/>
</dbReference>
<keyword evidence="1 3" id="KW-0853">WD repeat</keyword>
<dbReference type="OrthoDB" id="163438at2759"/>
<evidence type="ECO:0000256" key="4">
    <source>
        <dbReference type="SAM" id="MobiDB-lite"/>
    </source>
</evidence>
<dbReference type="EMBL" id="KN835257">
    <property type="protein sequence ID" value="KIK41823.1"/>
    <property type="molecule type" value="Genomic_DNA"/>
</dbReference>
<dbReference type="PROSITE" id="PS50294">
    <property type="entry name" value="WD_REPEATS_REGION"/>
    <property type="match status" value="13"/>
</dbReference>
<feature type="repeat" description="WD" evidence="3">
    <location>
        <begin position="1439"/>
        <end position="1470"/>
    </location>
</feature>
<feature type="repeat" description="WD" evidence="3">
    <location>
        <begin position="1353"/>
        <end position="1394"/>
    </location>
</feature>
<dbReference type="CDD" id="cd00200">
    <property type="entry name" value="WD40"/>
    <property type="match status" value="2"/>
</dbReference>
<keyword evidence="7" id="KW-1185">Reference proteome</keyword>
<feature type="repeat" description="WD" evidence="3">
    <location>
        <begin position="1009"/>
        <end position="1050"/>
    </location>
</feature>
<feature type="repeat" description="WD" evidence="3">
    <location>
        <begin position="1396"/>
        <end position="1437"/>
    </location>
</feature>
<proteinExistence type="predicted"/>
<evidence type="ECO:0000256" key="1">
    <source>
        <dbReference type="ARBA" id="ARBA00022574"/>
    </source>
</evidence>
<feature type="compositionally biased region" description="Polar residues" evidence="4">
    <location>
        <begin position="1175"/>
        <end position="1192"/>
    </location>
</feature>
<feature type="repeat" description="WD" evidence="3">
    <location>
        <begin position="1310"/>
        <end position="1351"/>
    </location>
</feature>
<dbReference type="InterPro" id="IPR015943">
    <property type="entry name" value="WD40/YVTN_repeat-like_dom_sf"/>
</dbReference>
<dbReference type="Pfam" id="PF24883">
    <property type="entry name" value="NPHP3_N"/>
    <property type="match status" value="1"/>
</dbReference>
<organism evidence="6 7">
    <name type="scientific">Suillus luteus UH-Slu-Lm8-n1</name>
    <dbReference type="NCBI Taxonomy" id="930992"/>
    <lineage>
        <taxon>Eukaryota</taxon>
        <taxon>Fungi</taxon>
        <taxon>Dikarya</taxon>
        <taxon>Basidiomycota</taxon>
        <taxon>Agaricomycotina</taxon>
        <taxon>Agaricomycetes</taxon>
        <taxon>Agaricomycetidae</taxon>
        <taxon>Boletales</taxon>
        <taxon>Suillineae</taxon>
        <taxon>Suillaceae</taxon>
        <taxon>Suillus</taxon>
    </lineage>
</organism>
<dbReference type="InterPro" id="IPR036322">
    <property type="entry name" value="WD40_repeat_dom_sf"/>
</dbReference>
<name>A0A0D0BEU6_9AGAM</name>
<feature type="repeat" description="WD" evidence="3">
    <location>
        <begin position="1138"/>
        <end position="1179"/>
    </location>
</feature>
<evidence type="ECO:0000313" key="7">
    <source>
        <dbReference type="Proteomes" id="UP000054485"/>
    </source>
</evidence>
<dbReference type="InterPro" id="IPR019775">
    <property type="entry name" value="WD40_repeat_CS"/>
</dbReference>
<keyword evidence="2" id="KW-0677">Repeat</keyword>
<dbReference type="SMART" id="SM00320">
    <property type="entry name" value="WD40"/>
    <property type="match status" value="14"/>
</dbReference>
<dbReference type="SUPFAM" id="SSF52540">
    <property type="entry name" value="P-loop containing nucleoside triphosphate hydrolases"/>
    <property type="match status" value="1"/>
</dbReference>
<feature type="repeat" description="WD" evidence="3">
    <location>
        <begin position="1224"/>
        <end position="1265"/>
    </location>
</feature>